<dbReference type="Pfam" id="PF26298">
    <property type="entry name" value="MurL_epimerase_C"/>
    <property type="match status" value="1"/>
</dbReference>
<feature type="domain" description="MurL N-terminal" evidence="2">
    <location>
        <begin position="88"/>
        <end position="165"/>
    </location>
</feature>
<feature type="domain" description="MurL N-terminal" evidence="2">
    <location>
        <begin position="237"/>
        <end position="297"/>
    </location>
</feature>
<dbReference type="InterPro" id="IPR058741">
    <property type="entry name" value="MurL_C"/>
</dbReference>
<evidence type="ECO:0000313" key="3">
    <source>
        <dbReference type="EMBL" id="VFJ88451.1"/>
    </source>
</evidence>
<protein>
    <recommendedName>
        <fullName evidence="4">UDP-N-acetyl-alpha-D-muramoyl-L-alanyl-L-glutamate epimerase</fullName>
    </recommendedName>
</protein>
<feature type="domain" description="MurL C-terminal" evidence="1">
    <location>
        <begin position="327"/>
        <end position="400"/>
    </location>
</feature>
<evidence type="ECO:0000259" key="2">
    <source>
        <dbReference type="Pfam" id="PF26299"/>
    </source>
</evidence>
<dbReference type="AlphaFoldDB" id="A0A450U943"/>
<evidence type="ECO:0008006" key="4">
    <source>
        <dbReference type="Google" id="ProtNLM"/>
    </source>
</evidence>
<evidence type="ECO:0000259" key="1">
    <source>
        <dbReference type="Pfam" id="PF26298"/>
    </source>
</evidence>
<dbReference type="EMBL" id="CAADFH010000004">
    <property type="protein sequence ID" value="VFJ88451.1"/>
    <property type="molecule type" value="Genomic_DNA"/>
</dbReference>
<gene>
    <name evidence="3" type="ORF">BECKLFY1418A_GA0070994_100434</name>
</gene>
<dbReference type="Pfam" id="PF26299">
    <property type="entry name" value="MurL_N"/>
    <property type="match status" value="2"/>
</dbReference>
<organism evidence="3">
    <name type="scientific">Candidatus Kentrum sp. LFY</name>
    <dbReference type="NCBI Taxonomy" id="2126342"/>
    <lineage>
        <taxon>Bacteria</taxon>
        <taxon>Pseudomonadati</taxon>
        <taxon>Pseudomonadota</taxon>
        <taxon>Gammaproteobacteria</taxon>
        <taxon>Candidatus Kentrum</taxon>
    </lineage>
</organism>
<accession>A0A450U943</accession>
<name>A0A450U943_9GAMM</name>
<sequence>MTSTLWIAPYTRSENQLSISFGIDDLRFSTSYWYNDVSLIELEHRFGIEYMEKIYFHIIAFEANKLVSLKPDLFHLGVFEKYHTPEFEKLWLDIQRNVWGQWRYENNLPDYSGPRLSGRAAKRASNCVQVDENNREILLFCGGGKDSLVSLRILDRAGFPYSTCAYSNSIYGQSAHQHRLIGSLLDTANPKRQHKIWIHEDFLDSPVIELTKKRHRIVSITAAETPSSIFASLPIVLQHNYRYIGLGHERSADFPNLIWERTGEAINHQWGKSTEAEKLLNTYLRDHLISNCQYFSLLKPIYDIVIFNLLRQDLISVPFTHSCNTIKPWCKKCAKCAYVWLNYMAYLPIPLIDGMFRDNLFDILENQLWFRQLLGLEGHTPFECIGQIDESRLAFALCRSKGLTGKAMRMFVEEVKGFDIDSSINEYTTVDYDYPLIPPEIANGILPLMEAGAENSKEYLKDLLS</sequence>
<dbReference type="InterPro" id="IPR058740">
    <property type="entry name" value="MurL_N"/>
</dbReference>
<reference evidence="3" key="1">
    <citation type="submission" date="2019-02" db="EMBL/GenBank/DDBJ databases">
        <authorList>
            <person name="Gruber-Vodicka R. H."/>
            <person name="Seah K. B. B."/>
        </authorList>
    </citation>
    <scope>NUCLEOTIDE SEQUENCE</scope>
    <source>
        <strain evidence="3">BECK_M6</strain>
    </source>
</reference>
<proteinExistence type="predicted"/>